<dbReference type="Pfam" id="PF04535">
    <property type="entry name" value="CASP_dom"/>
    <property type="match status" value="1"/>
</dbReference>
<keyword evidence="4 8" id="KW-1003">Cell membrane</keyword>
<name>A0AAV6WX01_9LAMI</name>
<evidence type="ECO:0000256" key="1">
    <source>
        <dbReference type="ARBA" id="ARBA00004651"/>
    </source>
</evidence>
<keyword evidence="11" id="KW-1185">Reference proteome</keyword>
<dbReference type="Proteomes" id="UP000826271">
    <property type="component" value="Unassembled WGS sequence"/>
</dbReference>
<evidence type="ECO:0000256" key="5">
    <source>
        <dbReference type="ARBA" id="ARBA00022692"/>
    </source>
</evidence>
<sequence>MGVATLIIIFDLMMVALLILAPELPPSSALWATKETHNFNGEKKKCKELNMESQYKVSDGVIESGAKEKQEAVANKRTMRGCELVLRVVAVALSLAAAVVLATNKQTVTVAVILVPTLPAVNIPVTAKWHDLSSSVYFFVANIIACTYGVISLLLMLANKGTKKGVAMLVIIFDLVMVALLFSSVGASSALGLMGYKGNSHLQWRKVCNVFGKFCLQGTAALALCGVASFAFFLLVLLAILNLHKKC</sequence>
<evidence type="ECO:0000256" key="4">
    <source>
        <dbReference type="ARBA" id="ARBA00022475"/>
    </source>
</evidence>
<comment type="similarity">
    <text evidence="2 8">Belongs to the Casparian strip membrane proteins (CASP) family.</text>
</comment>
<keyword evidence="7 8" id="KW-0472">Membrane</keyword>
<feature type="transmembrane region" description="Helical" evidence="8">
    <location>
        <begin position="169"/>
        <end position="196"/>
    </location>
</feature>
<dbReference type="NCBIfam" id="TIGR01569">
    <property type="entry name" value="A_tha_TIGR01569"/>
    <property type="match status" value="1"/>
</dbReference>
<keyword evidence="6 8" id="KW-1133">Transmembrane helix</keyword>
<comment type="subunit">
    <text evidence="3 8">Homodimer and heterodimers.</text>
</comment>
<dbReference type="InterPro" id="IPR006702">
    <property type="entry name" value="CASP_dom"/>
</dbReference>
<evidence type="ECO:0000259" key="9">
    <source>
        <dbReference type="Pfam" id="PF04535"/>
    </source>
</evidence>
<evidence type="ECO:0000313" key="11">
    <source>
        <dbReference type="Proteomes" id="UP000826271"/>
    </source>
</evidence>
<gene>
    <name evidence="10" type="ORF">BUALT_Bualt12G0124100</name>
</gene>
<evidence type="ECO:0000256" key="7">
    <source>
        <dbReference type="ARBA" id="ARBA00023136"/>
    </source>
</evidence>
<dbReference type="InterPro" id="IPR006459">
    <property type="entry name" value="CASP/CASPL"/>
</dbReference>
<evidence type="ECO:0000313" key="10">
    <source>
        <dbReference type="EMBL" id="KAG8372987.1"/>
    </source>
</evidence>
<feature type="transmembrane region" description="Helical" evidence="8">
    <location>
        <begin position="216"/>
        <end position="241"/>
    </location>
</feature>
<comment type="caution">
    <text evidence="8">Lacks conserved residue(s) required for the propagation of feature annotation.</text>
</comment>
<evidence type="ECO:0000256" key="2">
    <source>
        <dbReference type="ARBA" id="ARBA00007651"/>
    </source>
</evidence>
<reference evidence="10" key="1">
    <citation type="submission" date="2019-10" db="EMBL/GenBank/DDBJ databases">
        <authorList>
            <person name="Zhang R."/>
            <person name="Pan Y."/>
            <person name="Wang J."/>
            <person name="Ma R."/>
            <person name="Yu S."/>
        </authorList>
    </citation>
    <scope>NUCLEOTIDE SEQUENCE</scope>
    <source>
        <strain evidence="10">LA-IB0</strain>
        <tissue evidence="10">Leaf</tissue>
    </source>
</reference>
<comment type="subcellular location">
    <subcellularLocation>
        <location evidence="1 8">Cell membrane</location>
        <topology evidence="1 8">Multi-pass membrane protein</topology>
    </subcellularLocation>
</comment>
<feature type="transmembrane region" description="Helical" evidence="8">
    <location>
        <begin position="84"/>
        <end position="102"/>
    </location>
</feature>
<dbReference type="PANTHER" id="PTHR36488">
    <property type="entry name" value="CASP-LIKE PROTEIN 1U1"/>
    <property type="match status" value="1"/>
</dbReference>
<dbReference type="AlphaFoldDB" id="A0AAV6WX01"/>
<dbReference type="InterPro" id="IPR044173">
    <property type="entry name" value="CASPL"/>
</dbReference>
<evidence type="ECO:0000256" key="8">
    <source>
        <dbReference type="RuleBase" id="RU361233"/>
    </source>
</evidence>
<proteinExistence type="inferred from homology"/>
<comment type="caution">
    <text evidence="10">The sequence shown here is derived from an EMBL/GenBank/DDBJ whole genome shotgun (WGS) entry which is preliminary data.</text>
</comment>
<feature type="transmembrane region" description="Helical" evidence="8">
    <location>
        <begin position="136"/>
        <end position="157"/>
    </location>
</feature>
<dbReference type="PANTHER" id="PTHR36488:SF8">
    <property type="entry name" value="CASP-LIKE PROTEIN 1U1"/>
    <property type="match status" value="1"/>
</dbReference>
<evidence type="ECO:0000256" key="3">
    <source>
        <dbReference type="ARBA" id="ARBA00011489"/>
    </source>
</evidence>
<evidence type="ECO:0000256" key="6">
    <source>
        <dbReference type="ARBA" id="ARBA00022989"/>
    </source>
</evidence>
<keyword evidence="5 8" id="KW-0812">Transmembrane</keyword>
<feature type="transmembrane region" description="Helical" evidence="8">
    <location>
        <begin position="6"/>
        <end position="24"/>
    </location>
</feature>
<dbReference type="GO" id="GO:0005886">
    <property type="term" value="C:plasma membrane"/>
    <property type="evidence" value="ECO:0007669"/>
    <property type="project" value="UniProtKB-SubCell"/>
</dbReference>
<feature type="domain" description="Casparian strip membrane protein" evidence="9">
    <location>
        <begin position="77"/>
        <end position="230"/>
    </location>
</feature>
<organism evidence="10 11">
    <name type="scientific">Buddleja alternifolia</name>
    <dbReference type="NCBI Taxonomy" id="168488"/>
    <lineage>
        <taxon>Eukaryota</taxon>
        <taxon>Viridiplantae</taxon>
        <taxon>Streptophyta</taxon>
        <taxon>Embryophyta</taxon>
        <taxon>Tracheophyta</taxon>
        <taxon>Spermatophyta</taxon>
        <taxon>Magnoliopsida</taxon>
        <taxon>eudicotyledons</taxon>
        <taxon>Gunneridae</taxon>
        <taxon>Pentapetalae</taxon>
        <taxon>asterids</taxon>
        <taxon>lamiids</taxon>
        <taxon>Lamiales</taxon>
        <taxon>Scrophulariaceae</taxon>
        <taxon>Buddlejeae</taxon>
        <taxon>Buddleja</taxon>
    </lineage>
</organism>
<protein>
    <recommendedName>
        <fullName evidence="8">CASP-like protein</fullName>
    </recommendedName>
</protein>
<dbReference type="EMBL" id="WHWC01000012">
    <property type="protein sequence ID" value="KAG8372987.1"/>
    <property type="molecule type" value="Genomic_DNA"/>
</dbReference>
<accession>A0AAV6WX01</accession>